<accession>C6XEA0</accession>
<gene>
    <name evidence="2" type="ordered locus">Msip34_1630</name>
</gene>
<reference evidence="2 3" key="2">
    <citation type="journal article" date="2011" name="J. Bacteriol.">
        <title>Genomes of three methylotrophs from a single niche uncover genetic and metabolic divergence of Methylophilaceae.</title>
        <authorList>
            <person name="Lapidus A."/>
            <person name="Clum A."/>
            <person name="Labutti K."/>
            <person name="Kaluzhnaya M.G."/>
            <person name="Lim S."/>
            <person name="Beck D.A."/>
            <person name="Glavina Del Rio T."/>
            <person name="Nolan M."/>
            <person name="Mavromatis K."/>
            <person name="Huntemann M."/>
            <person name="Lucas S."/>
            <person name="Lidstrom M.E."/>
            <person name="Ivanova N."/>
            <person name="Chistoserdova L."/>
        </authorList>
    </citation>
    <scope>NUCLEOTIDE SEQUENCE [LARGE SCALE GENOMIC DNA]</scope>
    <source>
        <strain evidence="2 3">SIP3-4</strain>
    </source>
</reference>
<evidence type="ECO:0000313" key="2">
    <source>
        <dbReference type="EMBL" id="ACT50875.1"/>
    </source>
</evidence>
<keyword evidence="3" id="KW-1185">Reference proteome</keyword>
<name>C6XEA0_METGS</name>
<evidence type="ECO:0000313" key="3">
    <source>
        <dbReference type="Proteomes" id="UP000002743"/>
    </source>
</evidence>
<sequence length="622" mass="70217">MANINDILLEESVSHQLDLVSYSNGALRRMMGVLNRADDDLFERIRKALERLPADSFTIQRLESILKSVRDLNAEIYSKLNDELEGELASLVKSEGSFQYDLFKATLPVQISIARIVPDQVFAAAMARPFEGRILKEWAASIEANRMARIRDEIRIGYVANETIDQIIQRIRGTRSLGYADGILEIDRRQAEAVVRTAINHTAFVARNEFYNRNASLIKGLRWTATLDSRTSPICRALDGRIFPLNKGQRPPAHWNCRSTMVPVIKNWRELGIDADELPASTRASMNGQVPSDLTYQQWLEKQSAERQDVILGPARGRLFRNGMPVTKFVNRSGHELTLAELAKTRLGKSTIKASDLVDDVKPVRAPELPEVVPSKTLRDAEIMGMKLIAPNQFSYTADPRDGLPAVRYRHFKSGDNRQQALDKLFNTVSYARMKREVADEVNRVLRDVQEEMDRLGLPRIRAVTTNAGKALATMGDGVLSVSPKLANYTDNALQRTWKRGDSQAYVRGSVISIPFTAEGYLATKADAIRNTIWHETAHHIHNTYAVTDIASFRRPPLETYLADLWNALGPVNRIHPTQYSKTNSKEWFAESYALHKMGRSDLIDENLLDILQRLERGEGIL</sequence>
<organism evidence="2 3">
    <name type="scientific">Methylovorus glucosotrophus (strain SIP3-4)</name>
    <dbReference type="NCBI Taxonomy" id="582744"/>
    <lineage>
        <taxon>Bacteria</taxon>
        <taxon>Pseudomonadati</taxon>
        <taxon>Pseudomonadota</taxon>
        <taxon>Betaproteobacteria</taxon>
        <taxon>Nitrosomonadales</taxon>
        <taxon>Methylophilaceae</taxon>
        <taxon>Methylovorus</taxon>
    </lineage>
</organism>
<feature type="domain" description="Phage head morphogenesis" evidence="1">
    <location>
        <begin position="150"/>
        <end position="261"/>
    </location>
</feature>
<dbReference type="RefSeq" id="WP_015830290.1">
    <property type="nucleotide sequence ID" value="NC_012969.1"/>
</dbReference>
<dbReference type="OrthoDB" id="8614104at2"/>
<proteinExistence type="predicted"/>
<evidence type="ECO:0000259" key="1">
    <source>
        <dbReference type="Pfam" id="PF04233"/>
    </source>
</evidence>
<reference evidence="3" key="1">
    <citation type="submission" date="2009-07" db="EMBL/GenBank/DDBJ databases">
        <title>Complete sequence of chromosome of Methylovorus sp. SIP3-4.</title>
        <authorList>
            <person name="Lucas S."/>
            <person name="Copeland A."/>
            <person name="Lapidus A."/>
            <person name="Glavina del Rio T."/>
            <person name="Tice H."/>
            <person name="Bruce D."/>
            <person name="Goodwin L."/>
            <person name="Pitluck S."/>
            <person name="Clum A."/>
            <person name="Larimer F."/>
            <person name="Land M."/>
            <person name="Hauser L."/>
            <person name="Kyrpides N."/>
            <person name="Mikhailova N."/>
            <person name="Kayluzhnaya M."/>
            <person name="Chistoserdova L."/>
        </authorList>
    </citation>
    <scope>NUCLEOTIDE SEQUENCE [LARGE SCALE GENOMIC DNA]</scope>
    <source>
        <strain evidence="3">SIP3-4</strain>
    </source>
</reference>
<dbReference type="HOGENOM" id="CLU_439280_0_0_4"/>
<dbReference type="KEGG" id="mei:Msip34_1630"/>
<dbReference type="Pfam" id="PF04233">
    <property type="entry name" value="Phage_Mu_F"/>
    <property type="match status" value="1"/>
</dbReference>
<dbReference type="InterPro" id="IPR006528">
    <property type="entry name" value="Phage_head_morphogenesis_dom"/>
</dbReference>
<dbReference type="AlphaFoldDB" id="C6XEA0"/>
<protein>
    <submittedName>
        <fullName evidence="2">Phage head morphogenesis protein, SPP1 gp7 family</fullName>
    </submittedName>
</protein>
<dbReference type="EMBL" id="CP001674">
    <property type="protein sequence ID" value="ACT50875.1"/>
    <property type="molecule type" value="Genomic_DNA"/>
</dbReference>
<dbReference type="eggNOG" id="COG2369">
    <property type="taxonomic scope" value="Bacteria"/>
</dbReference>
<dbReference type="NCBIfam" id="TIGR01641">
    <property type="entry name" value="phageSPP1_gp7"/>
    <property type="match status" value="1"/>
</dbReference>
<dbReference type="SUPFAM" id="SSF55486">
    <property type="entry name" value="Metalloproteases ('zincins'), catalytic domain"/>
    <property type="match status" value="1"/>
</dbReference>
<dbReference type="STRING" id="582744.Msip34_1630"/>
<dbReference type="Proteomes" id="UP000002743">
    <property type="component" value="Chromosome"/>
</dbReference>